<keyword evidence="3" id="KW-1185">Reference proteome</keyword>
<name>A0ABP1Q1G7_9HEXA</name>
<accession>A0ABP1Q1G7</accession>
<organism evidence="2 3">
    <name type="scientific">Orchesella dallaii</name>
    <dbReference type="NCBI Taxonomy" id="48710"/>
    <lineage>
        <taxon>Eukaryota</taxon>
        <taxon>Metazoa</taxon>
        <taxon>Ecdysozoa</taxon>
        <taxon>Arthropoda</taxon>
        <taxon>Hexapoda</taxon>
        <taxon>Collembola</taxon>
        <taxon>Entomobryomorpha</taxon>
        <taxon>Entomobryoidea</taxon>
        <taxon>Orchesellidae</taxon>
        <taxon>Orchesellinae</taxon>
        <taxon>Orchesella</taxon>
    </lineage>
</organism>
<protein>
    <submittedName>
        <fullName evidence="2">Uncharacterized protein</fullName>
    </submittedName>
</protein>
<feature type="transmembrane region" description="Helical" evidence="1">
    <location>
        <begin position="398"/>
        <end position="420"/>
    </location>
</feature>
<keyword evidence="1" id="KW-1133">Transmembrane helix</keyword>
<dbReference type="EMBL" id="CAXLJM020000017">
    <property type="protein sequence ID" value="CAL8084025.1"/>
    <property type="molecule type" value="Genomic_DNA"/>
</dbReference>
<proteinExistence type="predicted"/>
<reference evidence="2 3" key="1">
    <citation type="submission" date="2024-08" db="EMBL/GenBank/DDBJ databases">
        <authorList>
            <person name="Cucini C."/>
            <person name="Frati F."/>
        </authorList>
    </citation>
    <scope>NUCLEOTIDE SEQUENCE [LARGE SCALE GENOMIC DNA]</scope>
</reference>
<sequence length="749" mass="86410">MSKCTIHVAINHRIRSSTSSDGSYTLEPFQEHPIILSLHRFKKVRERKKGEPFVTESENMICDKYIMKLLPNQHFQFKASPSPKANCYVQLYIDPAPCKFWLYESSMYFQLESKPFDRMYLDPGFVYQAEDVNELFKSEYNFAKSGLFFIHIMKPRKLQRYAYEVLFKVDYAWQQAMLASAYNFIQPTKLLLQIEQQYTHGPFIPAYGGVLTCQNYDKWWKRMDEACKAASSVSHEKRIACLSMSVEYFAEFPDMLEYSGSTKNSWRQLEDIVAKSENCQNPNMWIGSPSRKPSRKMNIYIGEMTRKEVLEEDTDVIENVILTLLFRNVTMFGSDGDDSLYTALFFPYLRVVKTISMFTESTGYVWKLSQIQFITCAPVAQGSQLLVIGVVDAFQANLGLVLVVVGIMSGLSFYFVLIVTESINPLKKTKSSSYYLDFVWDFLLVQKKEAMDNVRLIGGAWLLICIVVGSSYICSNINELTAPLRIKRVEKFDELFTNNFSIYSTIASSYHNTRMGAIVQDAGSKNKLNSKIVSVKLAEVFGEIPESVFMKLFIKAHPKLSYENARSTALEIEKNQRKSYMSTQDMASSKDMEYFVNVLAKCDRDAFVDAKDTLDRIELRLKHLLKYQLKSLWQLTVSKDSYGELIENWKFANIPWPATNFLIRAHGLLESGLVPRWKEWIHWVTTLSDKRMTSKQGYSGYRVASINGNILALFFVYLALSSISILLFAREVCISRFIVEIECTINWRH</sequence>
<comment type="caution">
    <text evidence="2">The sequence shown here is derived from an EMBL/GenBank/DDBJ whole genome shotgun (WGS) entry which is preliminary data.</text>
</comment>
<keyword evidence="1" id="KW-0812">Transmembrane</keyword>
<gene>
    <name evidence="2" type="ORF">ODALV1_LOCUS5671</name>
</gene>
<feature type="transmembrane region" description="Helical" evidence="1">
    <location>
        <begin position="710"/>
        <end position="729"/>
    </location>
</feature>
<keyword evidence="1" id="KW-0472">Membrane</keyword>
<feature type="transmembrane region" description="Helical" evidence="1">
    <location>
        <begin position="454"/>
        <end position="473"/>
    </location>
</feature>
<dbReference type="Proteomes" id="UP001642540">
    <property type="component" value="Unassembled WGS sequence"/>
</dbReference>
<evidence type="ECO:0000313" key="3">
    <source>
        <dbReference type="Proteomes" id="UP001642540"/>
    </source>
</evidence>
<evidence type="ECO:0000256" key="1">
    <source>
        <dbReference type="SAM" id="Phobius"/>
    </source>
</evidence>
<evidence type="ECO:0000313" key="2">
    <source>
        <dbReference type="EMBL" id="CAL8084025.1"/>
    </source>
</evidence>